<proteinExistence type="predicted"/>
<evidence type="ECO:0000313" key="3">
    <source>
        <dbReference type="Proteomes" id="UP000271098"/>
    </source>
</evidence>
<dbReference type="AlphaFoldDB" id="A0A183E9T0"/>
<sequence>MYIVQPFETMKSLIESIACTPAQGTKKNVFAEGSMDEQVVLPSTSRSNKKPSPVRGTKRGWRNPDMNMSPKRPKLNTGKCNHFPHFCRKIHIGLEPQKLAIFSDFLGGQFDIEWWPEGTELQDHC</sequence>
<reference evidence="2 3" key="2">
    <citation type="submission" date="2018-11" db="EMBL/GenBank/DDBJ databases">
        <authorList>
            <consortium name="Pathogen Informatics"/>
        </authorList>
    </citation>
    <scope>NUCLEOTIDE SEQUENCE [LARGE SCALE GENOMIC DNA]</scope>
</reference>
<organism evidence="4">
    <name type="scientific">Gongylonema pulchrum</name>
    <dbReference type="NCBI Taxonomy" id="637853"/>
    <lineage>
        <taxon>Eukaryota</taxon>
        <taxon>Metazoa</taxon>
        <taxon>Ecdysozoa</taxon>
        <taxon>Nematoda</taxon>
        <taxon>Chromadorea</taxon>
        <taxon>Rhabditida</taxon>
        <taxon>Spirurina</taxon>
        <taxon>Spiruromorpha</taxon>
        <taxon>Spiruroidea</taxon>
        <taxon>Gongylonematidae</taxon>
        <taxon>Gongylonema</taxon>
    </lineage>
</organism>
<feature type="region of interest" description="Disordered" evidence="1">
    <location>
        <begin position="37"/>
        <end position="77"/>
    </location>
</feature>
<gene>
    <name evidence="2" type="ORF">GPUH_LOCUS17721</name>
</gene>
<dbReference type="Proteomes" id="UP000271098">
    <property type="component" value="Unassembled WGS sequence"/>
</dbReference>
<name>A0A183E9T0_9BILA</name>
<protein>
    <submittedName>
        <fullName evidence="4">Ovule protein</fullName>
    </submittedName>
</protein>
<dbReference type="EMBL" id="UYRT01085594">
    <property type="protein sequence ID" value="VDN30333.1"/>
    <property type="molecule type" value="Genomic_DNA"/>
</dbReference>
<keyword evidence="3" id="KW-1185">Reference proteome</keyword>
<dbReference type="WBParaSite" id="GPUH_0001774401-mRNA-1">
    <property type="protein sequence ID" value="GPUH_0001774401-mRNA-1"/>
    <property type="gene ID" value="GPUH_0001774401"/>
</dbReference>
<evidence type="ECO:0000256" key="1">
    <source>
        <dbReference type="SAM" id="MobiDB-lite"/>
    </source>
</evidence>
<evidence type="ECO:0000313" key="4">
    <source>
        <dbReference type="WBParaSite" id="GPUH_0001774401-mRNA-1"/>
    </source>
</evidence>
<reference evidence="4" key="1">
    <citation type="submission" date="2016-06" db="UniProtKB">
        <authorList>
            <consortium name="WormBaseParasite"/>
        </authorList>
    </citation>
    <scope>IDENTIFICATION</scope>
</reference>
<accession>A0A183E9T0</accession>
<evidence type="ECO:0000313" key="2">
    <source>
        <dbReference type="EMBL" id="VDN30333.1"/>
    </source>
</evidence>